<dbReference type="InterPro" id="IPR000121">
    <property type="entry name" value="PEP_util_C"/>
</dbReference>
<evidence type="ECO:0000256" key="14">
    <source>
        <dbReference type="ARBA" id="ARBA00047700"/>
    </source>
</evidence>
<dbReference type="FunFam" id="3.30.470.20:FF:000017">
    <property type="entry name" value="Phosphoenolpyruvate synthase"/>
    <property type="match status" value="1"/>
</dbReference>
<evidence type="ECO:0000256" key="1">
    <source>
        <dbReference type="ARBA" id="ARBA00001946"/>
    </source>
</evidence>
<dbReference type="PROSITE" id="PS00370">
    <property type="entry name" value="PEP_ENZYMES_PHOS_SITE"/>
    <property type="match status" value="1"/>
</dbReference>
<dbReference type="InterPro" id="IPR006319">
    <property type="entry name" value="PEP_synth"/>
</dbReference>
<evidence type="ECO:0000256" key="11">
    <source>
        <dbReference type="ARBA" id="ARBA00022840"/>
    </source>
</evidence>
<comment type="pathway">
    <text evidence="3 15">Carbohydrate biosynthesis; gluconeogenesis.</text>
</comment>
<keyword evidence="10 15" id="KW-0418">Kinase</keyword>
<evidence type="ECO:0000256" key="2">
    <source>
        <dbReference type="ARBA" id="ARBA00002988"/>
    </source>
</evidence>
<dbReference type="NCBIfam" id="TIGR01418">
    <property type="entry name" value="PEP_synth"/>
    <property type="match status" value="1"/>
</dbReference>
<comment type="function">
    <text evidence="2 15">Catalyzes the phosphorylation of pyruvate to phosphoenolpyruvate.</text>
</comment>
<reference evidence="19 20" key="1">
    <citation type="submission" date="2016-11" db="EMBL/GenBank/DDBJ databases">
        <authorList>
            <person name="Jaros S."/>
            <person name="Januszkiewicz K."/>
            <person name="Wedrychowicz H."/>
        </authorList>
    </citation>
    <scope>NUCLEOTIDE SEQUENCE [LARGE SCALE GENOMIC DNA]</scope>
    <source>
        <strain evidence="19 20">DSM 9705</strain>
    </source>
</reference>
<dbReference type="FunFam" id="3.30.1490.20:FF:000010">
    <property type="entry name" value="Phosphoenolpyruvate synthase"/>
    <property type="match status" value="1"/>
</dbReference>
<dbReference type="PANTHER" id="PTHR43030:SF1">
    <property type="entry name" value="PHOSPHOENOLPYRUVATE SYNTHASE"/>
    <property type="match status" value="1"/>
</dbReference>
<dbReference type="InterPro" id="IPR008279">
    <property type="entry name" value="PEP-util_enz_mobile_dom"/>
</dbReference>
<dbReference type="InterPro" id="IPR036637">
    <property type="entry name" value="Phosphohistidine_dom_sf"/>
</dbReference>
<dbReference type="Gene3D" id="3.30.470.20">
    <property type="entry name" value="ATP-grasp fold, B domain"/>
    <property type="match status" value="1"/>
</dbReference>
<feature type="domain" description="PEP-utilising enzyme C-terminal" evidence="18">
    <location>
        <begin position="484"/>
        <end position="795"/>
    </location>
</feature>
<dbReference type="Proteomes" id="UP000184139">
    <property type="component" value="Unassembled WGS sequence"/>
</dbReference>
<dbReference type="EC" id="2.7.9.2" evidence="5 15"/>
<gene>
    <name evidence="19" type="ORF">SAMN02745124_02699</name>
</gene>
<dbReference type="Gene3D" id="3.20.20.60">
    <property type="entry name" value="Phosphoenolpyruvate-binding domains"/>
    <property type="match status" value="1"/>
</dbReference>
<comment type="catalytic activity">
    <reaction evidence="14 15">
        <text>pyruvate + ATP + H2O = phosphoenolpyruvate + AMP + phosphate + 2 H(+)</text>
        <dbReference type="Rhea" id="RHEA:11364"/>
        <dbReference type="ChEBI" id="CHEBI:15361"/>
        <dbReference type="ChEBI" id="CHEBI:15377"/>
        <dbReference type="ChEBI" id="CHEBI:15378"/>
        <dbReference type="ChEBI" id="CHEBI:30616"/>
        <dbReference type="ChEBI" id="CHEBI:43474"/>
        <dbReference type="ChEBI" id="CHEBI:58702"/>
        <dbReference type="ChEBI" id="CHEBI:456215"/>
        <dbReference type="EC" id="2.7.9.2"/>
    </reaction>
</comment>
<dbReference type="GO" id="GO:0006094">
    <property type="term" value="P:gluconeogenesis"/>
    <property type="evidence" value="ECO:0007669"/>
    <property type="project" value="UniProtKB-UniPathway"/>
</dbReference>
<keyword evidence="7 15" id="KW-0808">Transferase</keyword>
<dbReference type="Pfam" id="PF00391">
    <property type="entry name" value="PEP-utilizers"/>
    <property type="match status" value="1"/>
</dbReference>
<dbReference type="PANTHER" id="PTHR43030">
    <property type="entry name" value="PHOSPHOENOLPYRUVATE SYNTHASE"/>
    <property type="match status" value="1"/>
</dbReference>
<dbReference type="Pfam" id="PF02896">
    <property type="entry name" value="PEP-utilizers_C"/>
    <property type="match status" value="1"/>
</dbReference>
<evidence type="ECO:0000256" key="3">
    <source>
        <dbReference type="ARBA" id="ARBA00004742"/>
    </source>
</evidence>
<dbReference type="InterPro" id="IPR013815">
    <property type="entry name" value="ATP_grasp_subdomain_1"/>
</dbReference>
<feature type="domain" description="PEP-utilising enzyme mobile" evidence="16">
    <location>
        <begin position="391"/>
        <end position="462"/>
    </location>
</feature>
<proteinExistence type="inferred from homology"/>
<evidence type="ECO:0000256" key="9">
    <source>
        <dbReference type="ARBA" id="ARBA00022741"/>
    </source>
</evidence>
<evidence type="ECO:0000256" key="6">
    <source>
        <dbReference type="ARBA" id="ARBA00021623"/>
    </source>
</evidence>
<dbReference type="InterPro" id="IPR023151">
    <property type="entry name" value="PEP_util_CS"/>
</dbReference>
<protein>
    <recommendedName>
        <fullName evidence="6 15">Phosphoenolpyruvate synthase</fullName>
        <shortName evidence="15">PEP synthase</shortName>
        <ecNumber evidence="5 15">2.7.9.2</ecNumber>
    </recommendedName>
    <alternativeName>
        <fullName evidence="13 15">Pyruvate, water dikinase</fullName>
    </alternativeName>
</protein>
<evidence type="ECO:0000259" key="16">
    <source>
        <dbReference type="Pfam" id="PF00391"/>
    </source>
</evidence>
<dbReference type="InterPro" id="IPR002192">
    <property type="entry name" value="PPDK_AMP/ATP-bd"/>
</dbReference>
<dbReference type="STRING" id="1121409.SAMN02745124_02699"/>
<keyword evidence="11 15" id="KW-0067">ATP-binding</keyword>
<dbReference type="OrthoDB" id="9765468at2"/>
<dbReference type="GO" id="GO:0008986">
    <property type="term" value="F:pyruvate, water dikinase activity"/>
    <property type="evidence" value="ECO:0007669"/>
    <property type="project" value="UniProtKB-EC"/>
</dbReference>
<comment type="similarity">
    <text evidence="4 15">Belongs to the PEP-utilizing enzyme family.</text>
</comment>
<evidence type="ECO:0000256" key="4">
    <source>
        <dbReference type="ARBA" id="ARBA00007837"/>
    </source>
</evidence>
<dbReference type="UniPathway" id="UPA00138"/>
<evidence type="ECO:0000259" key="18">
    <source>
        <dbReference type="Pfam" id="PF02896"/>
    </source>
</evidence>
<dbReference type="AlphaFoldDB" id="A0A1M5X2C1"/>
<dbReference type="RefSeq" id="WP_073376849.1">
    <property type="nucleotide sequence ID" value="NZ_FQXS01000016.1"/>
</dbReference>
<evidence type="ECO:0000256" key="5">
    <source>
        <dbReference type="ARBA" id="ARBA00011996"/>
    </source>
</evidence>
<feature type="domain" description="Pyruvate phosphate dikinase AMP/ATP-binding" evidence="17">
    <location>
        <begin position="19"/>
        <end position="350"/>
    </location>
</feature>
<evidence type="ECO:0000259" key="17">
    <source>
        <dbReference type="Pfam" id="PF01326"/>
    </source>
</evidence>
<dbReference type="NCBIfam" id="NF005057">
    <property type="entry name" value="PRK06464.1"/>
    <property type="match status" value="1"/>
</dbReference>
<dbReference type="SUPFAM" id="SSF56059">
    <property type="entry name" value="Glutathione synthetase ATP-binding domain-like"/>
    <property type="match status" value="1"/>
</dbReference>
<keyword evidence="9 15" id="KW-0547">Nucleotide-binding</keyword>
<dbReference type="InterPro" id="IPR040442">
    <property type="entry name" value="Pyrv_kinase-like_dom_sf"/>
</dbReference>
<dbReference type="PROSITE" id="PS00742">
    <property type="entry name" value="PEP_ENZYMES_2"/>
    <property type="match status" value="1"/>
</dbReference>
<dbReference type="GO" id="GO:0005524">
    <property type="term" value="F:ATP binding"/>
    <property type="evidence" value="ECO:0007669"/>
    <property type="project" value="UniProtKB-KW"/>
</dbReference>
<comment type="cofactor">
    <cofactor evidence="1 15">
        <name>Mg(2+)</name>
        <dbReference type="ChEBI" id="CHEBI:18420"/>
    </cofactor>
</comment>
<dbReference type="SUPFAM" id="SSF52009">
    <property type="entry name" value="Phosphohistidine domain"/>
    <property type="match status" value="1"/>
</dbReference>
<dbReference type="EMBL" id="FQXS01000016">
    <property type="protein sequence ID" value="SHH93900.1"/>
    <property type="molecule type" value="Genomic_DNA"/>
</dbReference>
<keyword evidence="12 15" id="KW-0460">Magnesium</keyword>
<dbReference type="InterPro" id="IPR018274">
    <property type="entry name" value="PEP_util_AS"/>
</dbReference>
<evidence type="ECO:0000256" key="10">
    <source>
        <dbReference type="ARBA" id="ARBA00022777"/>
    </source>
</evidence>
<dbReference type="InterPro" id="IPR015813">
    <property type="entry name" value="Pyrv/PenolPyrv_kinase-like_dom"/>
</dbReference>
<accession>A0A1M5X2C1</accession>
<keyword evidence="8 15" id="KW-0479">Metal-binding</keyword>
<keyword evidence="19" id="KW-0670">Pyruvate</keyword>
<evidence type="ECO:0000256" key="12">
    <source>
        <dbReference type="ARBA" id="ARBA00022842"/>
    </source>
</evidence>
<evidence type="ECO:0000313" key="19">
    <source>
        <dbReference type="EMBL" id="SHH93900.1"/>
    </source>
</evidence>
<dbReference type="GO" id="GO:0046872">
    <property type="term" value="F:metal ion binding"/>
    <property type="evidence" value="ECO:0007669"/>
    <property type="project" value="UniProtKB-KW"/>
</dbReference>
<dbReference type="SUPFAM" id="SSF51621">
    <property type="entry name" value="Phosphoenolpyruvate/pyruvate domain"/>
    <property type="match status" value="1"/>
</dbReference>
<evidence type="ECO:0000256" key="15">
    <source>
        <dbReference type="PIRNR" id="PIRNR000854"/>
    </source>
</evidence>
<keyword evidence="20" id="KW-1185">Reference proteome</keyword>
<name>A0A1M5X2C1_9BACT</name>
<evidence type="ECO:0000256" key="8">
    <source>
        <dbReference type="ARBA" id="ARBA00022723"/>
    </source>
</evidence>
<dbReference type="PIRSF" id="PIRSF000854">
    <property type="entry name" value="PEP_synthase"/>
    <property type="match status" value="1"/>
</dbReference>
<evidence type="ECO:0000313" key="20">
    <source>
        <dbReference type="Proteomes" id="UP000184139"/>
    </source>
</evidence>
<dbReference type="Gene3D" id="3.50.30.10">
    <property type="entry name" value="Phosphohistidine domain"/>
    <property type="match status" value="1"/>
</dbReference>
<dbReference type="Pfam" id="PF01326">
    <property type="entry name" value="PPDK_N"/>
    <property type="match status" value="1"/>
</dbReference>
<evidence type="ECO:0000256" key="13">
    <source>
        <dbReference type="ARBA" id="ARBA00033470"/>
    </source>
</evidence>
<sequence>MSETDYIKWFSDISSADLDTVGGKNSSLGEMIRELGESGVRVPDGFATTAAAYREFLDYNEIKDQLGKILKSYHAGDLELKTAGEQARELILDGEFPESIGTAIKEAYRQLGSGRDTQQGADGDKLDVAVRSSATAEDLPEASFAGQQETFLNISGSRELLNSCRRCYASLFTDRAIAYRHNKGFDDMDLAISVGVQRMVRSDKAGSGVMFTLDTESGFPKVVMVDAVWGLGENIVQGTVTPDEYRVFKPFLDQEGVVPIIEKRLGTKEKTLIYGRGGTGSTRNIDTPPRRRKQFVLSDQEVLQLARWACIVEKHYGKPMDLEWAKDGNTDELFIVQARPETVQSQKQEGPLQRYRLKETAEPLVTGLAVGDAIAAGKVQLLEHKDEMSSFEEGSILVTEMTDPDWGPVLKRAAGIVTEHGGRTSHAAIVSRELGLPAVVGAEGAMDKLRGCDEATVDCAEGSKGFVFEGRLDYERQEIDIQDIDQVDVPIMLNIATPEAASRWWRLPADGIGLARMEFIINNLIGVHPMALVEPDRIEDEAVRQQIEEAADGYEELPEFFIDTLSRGIGKIAASRYPDPVIVRMSDLKTNEYRELIGGEWFEPEEENPMLGFRGASRYYSDRYRAAFALECAAIRRVREQLGFVNVVVMIPFCRTLEEADKVLEVMAENGLRRGENGLEVYVMCEIPSNVILAEDFADRFDGFSIGSNDLTQLILGIDRDLAELAELFDERNEAVKRMICEVIERAHRKGRKVGICGQAPSDYPDFARFLVDAGIDSISLNPDSVIGVRRHLAGRDPD</sequence>
<dbReference type="Gene3D" id="3.30.1490.20">
    <property type="entry name" value="ATP-grasp fold, A domain"/>
    <property type="match status" value="1"/>
</dbReference>
<organism evidence="19 20">
    <name type="scientific">Desulfofustis glycolicus DSM 9705</name>
    <dbReference type="NCBI Taxonomy" id="1121409"/>
    <lineage>
        <taxon>Bacteria</taxon>
        <taxon>Pseudomonadati</taxon>
        <taxon>Thermodesulfobacteriota</taxon>
        <taxon>Desulfobulbia</taxon>
        <taxon>Desulfobulbales</taxon>
        <taxon>Desulfocapsaceae</taxon>
        <taxon>Desulfofustis</taxon>
    </lineage>
</organism>
<evidence type="ECO:0000256" key="7">
    <source>
        <dbReference type="ARBA" id="ARBA00022679"/>
    </source>
</evidence>